<dbReference type="GO" id="GO:0042302">
    <property type="term" value="F:structural constituent of cuticle"/>
    <property type="evidence" value="ECO:0007669"/>
    <property type="project" value="UniProtKB-UniRule"/>
</dbReference>
<evidence type="ECO:0000256" key="5">
    <source>
        <dbReference type="SAM" id="SignalP"/>
    </source>
</evidence>
<sequence>MAAYFKVFVIVAFASSVSSNQAPGGYSYNRFSGPVSGQIVEVEVPAAKNIAAQEHASYGYDHNAGQIDPETAKYARLKTVDYVAKPDYHYAYGVDDPHTGNQQNHKEQREGDVVNGEYSLVEPDGSLRIVRYTADPKNGFQATVHKQPAAQAQQQQVEQPVHYGRRNQEDDDSREY</sequence>
<protein>
    <submittedName>
        <fullName evidence="6">Cuticle protein 7</fullName>
    </submittedName>
</protein>
<gene>
    <name evidence="6" type="ORF">RR46_08567</name>
</gene>
<organism evidence="6 7">
    <name type="scientific">Papilio xuthus</name>
    <name type="common">Asian swallowtail butterfly</name>
    <dbReference type="NCBI Taxonomy" id="66420"/>
    <lineage>
        <taxon>Eukaryota</taxon>
        <taxon>Metazoa</taxon>
        <taxon>Ecdysozoa</taxon>
        <taxon>Arthropoda</taxon>
        <taxon>Hexapoda</taxon>
        <taxon>Insecta</taxon>
        <taxon>Pterygota</taxon>
        <taxon>Neoptera</taxon>
        <taxon>Endopterygota</taxon>
        <taxon>Lepidoptera</taxon>
        <taxon>Glossata</taxon>
        <taxon>Ditrysia</taxon>
        <taxon>Papilionoidea</taxon>
        <taxon>Papilionidae</taxon>
        <taxon>Papilioninae</taxon>
        <taxon>Papilio</taxon>
    </lineage>
</organism>
<dbReference type="InterPro" id="IPR000618">
    <property type="entry name" value="Insect_cuticle"/>
</dbReference>
<reference evidence="6 7" key="1">
    <citation type="journal article" date="2015" name="Nat. Commun.">
        <title>Outbred genome sequencing and CRISPR/Cas9 gene editing in butterflies.</title>
        <authorList>
            <person name="Li X."/>
            <person name="Fan D."/>
            <person name="Zhang W."/>
            <person name="Liu G."/>
            <person name="Zhang L."/>
            <person name="Zhao L."/>
            <person name="Fang X."/>
            <person name="Chen L."/>
            <person name="Dong Y."/>
            <person name="Chen Y."/>
            <person name="Ding Y."/>
            <person name="Zhao R."/>
            <person name="Feng M."/>
            <person name="Zhu Y."/>
            <person name="Feng Y."/>
            <person name="Jiang X."/>
            <person name="Zhu D."/>
            <person name="Xiang H."/>
            <person name="Feng X."/>
            <person name="Li S."/>
            <person name="Wang J."/>
            <person name="Zhang G."/>
            <person name="Kronforst M.R."/>
            <person name="Wang W."/>
        </authorList>
    </citation>
    <scope>NUCLEOTIDE SEQUENCE [LARGE SCALE GENOMIC DNA]</scope>
    <source>
        <strain evidence="6">Ya'a_city_454_Px</strain>
        <tissue evidence="6">Whole body</tissue>
    </source>
</reference>
<feature type="signal peptide" evidence="5">
    <location>
        <begin position="1"/>
        <end position="19"/>
    </location>
</feature>
<dbReference type="EMBL" id="KQ459324">
    <property type="protein sequence ID" value="KPJ01530.1"/>
    <property type="molecule type" value="Genomic_DNA"/>
</dbReference>
<feature type="region of interest" description="Disordered" evidence="4">
    <location>
        <begin position="143"/>
        <end position="176"/>
    </location>
</feature>
<dbReference type="STRING" id="66420.A0A194Q974"/>
<dbReference type="GO" id="GO:0005615">
    <property type="term" value="C:extracellular space"/>
    <property type="evidence" value="ECO:0007669"/>
    <property type="project" value="TreeGrafter"/>
</dbReference>
<dbReference type="PANTHER" id="PTHR12236:SF75">
    <property type="entry name" value="CUTICULAR PROTEIN 62BB, ISOFORM A"/>
    <property type="match status" value="1"/>
</dbReference>
<dbReference type="PANTHER" id="PTHR12236">
    <property type="entry name" value="STRUCTURAL CONTITUENT OF CUTICLE"/>
    <property type="match status" value="1"/>
</dbReference>
<evidence type="ECO:0000256" key="3">
    <source>
        <dbReference type="PROSITE-ProRule" id="PRU00497"/>
    </source>
</evidence>
<name>A0A194Q974_PAPXU</name>
<evidence type="ECO:0000256" key="2">
    <source>
        <dbReference type="ARBA" id="ARBA00022729"/>
    </source>
</evidence>
<dbReference type="InterPro" id="IPR051217">
    <property type="entry name" value="Insect_Cuticle_Struc_Prot"/>
</dbReference>
<feature type="chain" id="PRO_5008264148" evidence="5">
    <location>
        <begin position="20"/>
        <end position="176"/>
    </location>
</feature>
<proteinExistence type="predicted"/>
<keyword evidence="1 3" id="KW-0193">Cuticle</keyword>
<keyword evidence="2 5" id="KW-0732">Signal</keyword>
<accession>A0A194Q974</accession>
<dbReference type="GO" id="GO:0031012">
    <property type="term" value="C:extracellular matrix"/>
    <property type="evidence" value="ECO:0007669"/>
    <property type="project" value="TreeGrafter"/>
</dbReference>
<dbReference type="AlphaFoldDB" id="A0A194Q974"/>
<evidence type="ECO:0000313" key="7">
    <source>
        <dbReference type="Proteomes" id="UP000053268"/>
    </source>
</evidence>
<dbReference type="PROSITE" id="PS00233">
    <property type="entry name" value="CHIT_BIND_RR_1"/>
    <property type="match status" value="1"/>
</dbReference>
<keyword evidence="7" id="KW-1185">Reference proteome</keyword>
<dbReference type="InterPro" id="IPR031311">
    <property type="entry name" value="CHIT_BIND_RR_consensus"/>
</dbReference>
<dbReference type="PRINTS" id="PR00947">
    <property type="entry name" value="CUTICLE"/>
</dbReference>
<dbReference type="Proteomes" id="UP000053268">
    <property type="component" value="Unassembled WGS sequence"/>
</dbReference>
<evidence type="ECO:0000256" key="4">
    <source>
        <dbReference type="SAM" id="MobiDB-lite"/>
    </source>
</evidence>
<evidence type="ECO:0000313" key="6">
    <source>
        <dbReference type="EMBL" id="KPJ01530.1"/>
    </source>
</evidence>
<feature type="compositionally biased region" description="Low complexity" evidence="4">
    <location>
        <begin position="147"/>
        <end position="161"/>
    </location>
</feature>
<dbReference type="PROSITE" id="PS51155">
    <property type="entry name" value="CHIT_BIND_RR_2"/>
    <property type="match status" value="1"/>
</dbReference>
<dbReference type="Pfam" id="PF00379">
    <property type="entry name" value="Chitin_bind_4"/>
    <property type="match status" value="1"/>
</dbReference>
<evidence type="ECO:0000256" key="1">
    <source>
        <dbReference type="ARBA" id="ARBA00022460"/>
    </source>
</evidence>